<evidence type="ECO:0000256" key="2">
    <source>
        <dbReference type="ARBA" id="ARBA00022596"/>
    </source>
</evidence>
<proteinExistence type="inferred from homology"/>
<dbReference type="Pfam" id="PF02492">
    <property type="entry name" value="cobW"/>
    <property type="match status" value="1"/>
</dbReference>
<evidence type="ECO:0000313" key="10">
    <source>
        <dbReference type="Proteomes" id="UP000294919"/>
    </source>
</evidence>
<reference evidence="9 10" key="1">
    <citation type="submission" date="2019-03" db="EMBL/GenBank/DDBJ databases">
        <title>Genomic Encyclopedia of Type Strains, Phase IV (KMG-IV): sequencing the most valuable type-strain genomes for metagenomic binning, comparative biology and taxonomic classification.</title>
        <authorList>
            <person name="Goeker M."/>
        </authorList>
    </citation>
    <scope>NUCLEOTIDE SEQUENCE [LARGE SCALE GENOMIC DNA]</scope>
    <source>
        <strain evidence="9 10">DSM 102940</strain>
    </source>
</reference>
<accession>A0A4R2KPQ4</accession>
<dbReference type="EMBL" id="SLWV01000012">
    <property type="protein sequence ID" value="TCO74627.1"/>
    <property type="molecule type" value="Genomic_DNA"/>
</dbReference>
<evidence type="ECO:0000256" key="3">
    <source>
        <dbReference type="ARBA" id="ARBA00022723"/>
    </source>
</evidence>
<dbReference type="InterPro" id="IPR004392">
    <property type="entry name" value="Hyd_mat_HypB"/>
</dbReference>
<dbReference type="SUPFAM" id="SSF52540">
    <property type="entry name" value="P-loop containing nucleoside triphosphate hydrolases"/>
    <property type="match status" value="1"/>
</dbReference>
<dbReference type="NCBIfam" id="TIGR00073">
    <property type="entry name" value="hypB"/>
    <property type="match status" value="1"/>
</dbReference>
<protein>
    <submittedName>
        <fullName evidence="9">Hydrogenase nickel incorporation protein HypB</fullName>
    </submittedName>
</protein>
<gene>
    <name evidence="9" type="ORF">EV214_112108</name>
</gene>
<evidence type="ECO:0000256" key="7">
    <source>
        <dbReference type="ARBA" id="ARBA00023134"/>
    </source>
</evidence>
<dbReference type="AlphaFoldDB" id="A0A4R2KPQ4"/>
<dbReference type="GO" id="GO:0005525">
    <property type="term" value="F:GTP binding"/>
    <property type="evidence" value="ECO:0007669"/>
    <property type="project" value="UniProtKB-KW"/>
</dbReference>
<dbReference type="PIRSF" id="PIRSF005624">
    <property type="entry name" value="Ni-bind_GTPase"/>
    <property type="match status" value="1"/>
</dbReference>
<dbReference type="PANTHER" id="PTHR30134:SF2">
    <property type="entry name" value="HYDROGENASE MATURATION FACTOR HYPB"/>
    <property type="match status" value="1"/>
</dbReference>
<evidence type="ECO:0000256" key="1">
    <source>
        <dbReference type="ARBA" id="ARBA00006211"/>
    </source>
</evidence>
<keyword evidence="7" id="KW-0342">GTP-binding</keyword>
<evidence type="ECO:0000256" key="4">
    <source>
        <dbReference type="ARBA" id="ARBA00022741"/>
    </source>
</evidence>
<evidence type="ECO:0000259" key="8">
    <source>
        <dbReference type="Pfam" id="PF02492"/>
    </source>
</evidence>
<dbReference type="Proteomes" id="UP000294919">
    <property type="component" value="Unassembled WGS sequence"/>
</dbReference>
<evidence type="ECO:0000256" key="5">
    <source>
        <dbReference type="ARBA" id="ARBA00022801"/>
    </source>
</evidence>
<comment type="similarity">
    <text evidence="1">Belongs to the SIMIBI class G3E GTPase family. HypB/HupM subfamily.</text>
</comment>
<dbReference type="PANTHER" id="PTHR30134">
    <property type="entry name" value="HYDROGENASE PROTEIN ASSEMBLY PROTEIN, NICKEL CHAPERONE"/>
    <property type="match status" value="1"/>
</dbReference>
<dbReference type="GO" id="GO:0051604">
    <property type="term" value="P:protein maturation"/>
    <property type="evidence" value="ECO:0007669"/>
    <property type="project" value="InterPro"/>
</dbReference>
<dbReference type="Gene3D" id="3.40.50.300">
    <property type="entry name" value="P-loop containing nucleotide triphosphate hydrolases"/>
    <property type="match status" value="1"/>
</dbReference>
<keyword evidence="10" id="KW-1185">Reference proteome</keyword>
<keyword evidence="6" id="KW-0862">Zinc</keyword>
<comment type="caution">
    <text evidence="9">The sequence shown here is derived from an EMBL/GenBank/DDBJ whole genome shotgun (WGS) entry which is preliminary data.</text>
</comment>
<keyword evidence="5" id="KW-0378">Hydrolase</keyword>
<keyword evidence="3" id="KW-0479">Metal-binding</keyword>
<dbReference type="InterPro" id="IPR027417">
    <property type="entry name" value="P-loop_NTPase"/>
</dbReference>
<dbReference type="InterPro" id="IPR003495">
    <property type="entry name" value="CobW/HypB/UreG_nucleotide-bd"/>
</dbReference>
<sequence>MKQILIQKNILKNNDAIAIKNRKILNEQGVFTINLLGSPGSGKTSILEQIIKHTKEKVNMAVIEGDLYTTKDAQRIQKHLVDVVQVNTGGACHLDASMVEQALEHIDMSDLDFLVIENVGNLVCPAAYDLSEDIKITVMSVTEGNDKPLKYPSMFQRSKAIILNKIDMIGLTDFDMEMFYKDIASLNDDIKIFEVSCREEEGIEELCKYLKCQINHKGGKLL</sequence>
<dbReference type="GO" id="GO:0003924">
    <property type="term" value="F:GTPase activity"/>
    <property type="evidence" value="ECO:0007669"/>
    <property type="project" value="InterPro"/>
</dbReference>
<dbReference type="GO" id="GO:0016151">
    <property type="term" value="F:nickel cation binding"/>
    <property type="evidence" value="ECO:0007669"/>
    <property type="project" value="InterPro"/>
</dbReference>
<dbReference type="GO" id="GO:0008270">
    <property type="term" value="F:zinc ion binding"/>
    <property type="evidence" value="ECO:0007669"/>
    <property type="project" value="TreeGrafter"/>
</dbReference>
<dbReference type="RefSeq" id="WP_132245391.1">
    <property type="nucleotide sequence ID" value="NZ_SLWV01000012.1"/>
</dbReference>
<feature type="domain" description="CobW/HypB/UreG nucleotide-binding" evidence="8">
    <location>
        <begin position="33"/>
        <end position="193"/>
    </location>
</feature>
<evidence type="ECO:0000313" key="9">
    <source>
        <dbReference type="EMBL" id="TCO74627.1"/>
    </source>
</evidence>
<name>A0A4R2KPQ4_9FIRM</name>
<evidence type="ECO:0000256" key="6">
    <source>
        <dbReference type="ARBA" id="ARBA00022833"/>
    </source>
</evidence>
<keyword evidence="2" id="KW-0533">Nickel</keyword>
<organism evidence="9 10">
    <name type="scientific">Marinisporobacter balticus</name>
    <dbReference type="NCBI Taxonomy" id="2018667"/>
    <lineage>
        <taxon>Bacteria</taxon>
        <taxon>Bacillati</taxon>
        <taxon>Bacillota</taxon>
        <taxon>Clostridia</taxon>
        <taxon>Peptostreptococcales</taxon>
        <taxon>Thermotaleaceae</taxon>
        <taxon>Marinisporobacter</taxon>
    </lineage>
</organism>
<keyword evidence="4" id="KW-0547">Nucleotide-binding</keyword>
<dbReference type="OrthoDB" id="9802035at2"/>